<dbReference type="Pfam" id="PF25597">
    <property type="entry name" value="SH3_retrovirus"/>
    <property type="match status" value="1"/>
</dbReference>
<dbReference type="Gene3D" id="3.40.140.10">
    <property type="entry name" value="Cytidine Deaminase, domain 2"/>
    <property type="match status" value="1"/>
</dbReference>
<feature type="domain" description="Reverse transcriptase Ty1/copia-type" evidence="1">
    <location>
        <begin position="263"/>
        <end position="499"/>
    </location>
</feature>
<evidence type="ECO:0000313" key="5">
    <source>
        <dbReference type="Proteomes" id="UP000317494"/>
    </source>
</evidence>
<feature type="domain" description="Retroviral polymerase SH3-like" evidence="3">
    <location>
        <begin position="51"/>
        <end position="100"/>
    </location>
</feature>
<dbReference type="Proteomes" id="UP000317494">
    <property type="component" value="Unassembled WGS sequence"/>
</dbReference>
<keyword evidence="5" id="KW-1185">Reference proteome</keyword>
<evidence type="ECO:0000259" key="2">
    <source>
        <dbReference type="Pfam" id="PF08084"/>
    </source>
</evidence>
<proteinExistence type="predicted"/>
<dbReference type="STRING" id="286115.A0A507C730"/>
<dbReference type="GO" id="GO:0003887">
    <property type="term" value="F:DNA-directed DNA polymerase activity"/>
    <property type="evidence" value="ECO:0007669"/>
    <property type="project" value="UniProtKB-KW"/>
</dbReference>
<dbReference type="AlphaFoldDB" id="A0A507C730"/>
<dbReference type="Pfam" id="PF08084">
    <property type="entry name" value="PROCT"/>
    <property type="match status" value="1"/>
</dbReference>
<keyword evidence="4" id="KW-0548">Nucleotidyltransferase</keyword>
<dbReference type="VEuPathDB" id="FungiDB:SeMB42_g07168"/>
<comment type="caution">
    <text evidence="4">The sequence shown here is derived from an EMBL/GenBank/DDBJ whole genome shotgun (WGS) entry which is preliminary data.</text>
</comment>
<dbReference type="Pfam" id="PF07727">
    <property type="entry name" value="RVT_2"/>
    <property type="match status" value="1"/>
</dbReference>
<evidence type="ECO:0000259" key="3">
    <source>
        <dbReference type="Pfam" id="PF25597"/>
    </source>
</evidence>
<gene>
    <name evidence="4" type="ORF">SeMB42_g07168</name>
</gene>
<name>A0A507C730_9FUNG</name>
<organism evidence="4 5">
    <name type="scientific">Synchytrium endobioticum</name>
    <dbReference type="NCBI Taxonomy" id="286115"/>
    <lineage>
        <taxon>Eukaryota</taxon>
        <taxon>Fungi</taxon>
        <taxon>Fungi incertae sedis</taxon>
        <taxon>Chytridiomycota</taxon>
        <taxon>Chytridiomycota incertae sedis</taxon>
        <taxon>Chytridiomycetes</taxon>
        <taxon>Synchytriales</taxon>
        <taxon>Synchytriaceae</taxon>
        <taxon>Synchytrium</taxon>
    </lineage>
</organism>
<sequence>MVNHANTIRNFCPTRTTGRSPYEAYHGRSPPLDKIYTFGAIVVVHKDGIEPHSKLDSNGVLGVYLGFALMSKGLRIWIPTTNKIIERTKVRIDETRVFKDVEWGSSHVEQSRDDFEIKYPVVQTPMPNEENIDVPTNTLDPGEGNQEVIAGPPINNDHITHDDSEPGYEDEFDKYNYKSSPAGTDFVPIVRPRIGAAGRQRDIQRMKERQQSLYIAEGMERYGELGLTKEVDPDVPKGYSEAIESGEWIKAMEIEATSFREHDVFEIVDRVHGIRTIPGKWIYCRKNLVNGASIAKARFVAMGFRQREGIEYNWTYSPTTMSTSLRMLLTIIAKEDLDCDQLDVSTAFLHGRLQEDIYMEIPLGFGMNPDSRKVVKLKKAIYGLKQAGREWNNMMDHRLKEIGFTPLVMDPTVYQLLENNEVLYLILYVDDILIASRSRSSMERVKEMLRAIVKLKDLGPVKTFIGIEVKRDRSKRVIGLGQSRYIVNINSKFPFHDNNYRPDITSEIHPDSGSNYLSPSMKKQYQGAIGAIMWITNNTRPDVAARHSANMKYLLTLDTPKEFYHESHRPSHFLNFSALEQTGLTTVATNVEGVNPAIEVDRENEFD</sequence>
<dbReference type="SUPFAM" id="SSF56672">
    <property type="entry name" value="DNA/RNA polymerases"/>
    <property type="match status" value="1"/>
</dbReference>
<evidence type="ECO:0000313" key="4">
    <source>
        <dbReference type="EMBL" id="TPX35422.1"/>
    </source>
</evidence>
<dbReference type="InterPro" id="IPR057670">
    <property type="entry name" value="SH3_retrovirus"/>
</dbReference>
<keyword evidence="4" id="KW-0808">Transferase</keyword>
<reference evidence="4 5" key="1">
    <citation type="journal article" date="2019" name="Sci. Rep.">
        <title>Comparative genomics of chytrid fungi reveal insights into the obligate biotrophic and pathogenic lifestyle of Synchytrium endobioticum.</title>
        <authorList>
            <person name="van de Vossenberg B.T.L.H."/>
            <person name="Warris S."/>
            <person name="Nguyen H.D.T."/>
            <person name="van Gent-Pelzer M.P.E."/>
            <person name="Joly D.L."/>
            <person name="van de Geest H.C."/>
            <person name="Bonants P.J.M."/>
            <person name="Smith D.S."/>
            <person name="Levesque C.A."/>
            <person name="van der Lee T.A.J."/>
        </authorList>
    </citation>
    <scope>NUCLEOTIDE SEQUENCE [LARGE SCALE GENOMIC DNA]</scope>
    <source>
        <strain evidence="4 5">MB42</strain>
    </source>
</reference>
<evidence type="ECO:0000259" key="1">
    <source>
        <dbReference type="Pfam" id="PF07727"/>
    </source>
</evidence>
<accession>A0A507C730</accession>
<dbReference type="InterPro" id="IPR012984">
    <property type="entry name" value="PROCT"/>
</dbReference>
<feature type="domain" description="PROCT" evidence="2">
    <location>
        <begin position="544"/>
        <end position="581"/>
    </location>
</feature>
<dbReference type="InterPro" id="IPR013103">
    <property type="entry name" value="RVT_2"/>
</dbReference>
<keyword evidence="4" id="KW-0239">DNA-directed DNA polymerase</keyword>
<dbReference type="EMBL" id="QEAN01000469">
    <property type="protein sequence ID" value="TPX35422.1"/>
    <property type="molecule type" value="Genomic_DNA"/>
</dbReference>
<protein>
    <submittedName>
        <fullName evidence="4">DNA-directed DNA polymerase</fullName>
    </submittedName>
</protein>
<dbReference type="InterPro" id="IPR043502">
    <property type="entry name" value="DNA/RNA_pol_sf"/>
</dbReference>